<evidence type="ECO:0000256" key="5">
    <source>
        <dbReference type="ARBA" id="ARBA00023163"/>
    </source>
</evidence>
<dbReference type="Pfam" id="PF04542">
    <property type="entry name" value="Sigma70_r2"/>
    <property type="match status" value="1"/>
</dbReference>
<evidence type="ECO:0000313" key="7">
    <source>
        <dbReference type="EMBL" id="CAL2101327.1"/>
    </source>
</evidence>
<dbReference type="InterPro" id="IPR039425">
    <property type="entry name" value="RNA_pol_sigma-70-like"/>
</dbReference>
<evidence type="ECO:0000259" key="6">
    <source>
        <dbReference type="Pfam" id="PF04542"/>
    </source>
</evidence>
<comment type="similarity">
    <text evidence="1">Belongs to the sigma-70 factor family. ECF subfamily.</text>
</comment>
<organism evidence="7 8">
    <name type="scientific">Tenacibaculum polynesiense</name>
    <dbReference type="NCBI Taxonomy" id="3137857"/>
    <lineage>
        <taxon>Bacteria</taxon>
        <taxon>Pseudomonadati</taxon>
        <taxon>Bacteroidota</taxon>
        <taxon>Flavobacteriia</taxon>
        <taxon>Flavobacteriales</taxon>
        <taxon>Flavobacteriaceae</taxon>
        <taxon>Tenacibaculum</taxon>
    </lineage>
</organism>
<dbReference type="NCBIfam" id="TIGR02937">
    <property type="entry name" value="sigma70-ECF"/>
    <property type="match status" value="1"/>
</dbReference>
<evidence type="ECO:0000256" key="2">
    <source>
        <dbReference type="ARBA" id="ARBA00023015"/>
    </source>
</evidence>
<dbReference type="InterPro" id="IPR014284">
    <property type="entry name" value="RNA_pol_sigma-70_dom"/>
</dbReference>
<dbReference type="EMBL" id="CAXJIO010000004">
    <property type="protein sequence ID" value="CAL2101327.1"/>
    <property type="molecule type" value="Genomic_DNA"/>
</dbReference>
<comment type="caution">
    <text evidence="7">The sequence shown here is derived from an EMBL/GenBank/DDBJ whole genome shotgun (WGS) entry which is preliminary data.</text>
</comment>
<feature type="domain" description="RNA polymerase sigma-70 region 2" evidence="6">
    <location>
        <begin position="21"/>
        <end position="89"/>
    </location>
</feature>
<protein>
    <submittedName>
        <fullName evidence="7">Sigma-70 family RNA polymerase sigma factor</fullName>
    </submittedName>
</protein>
<dbReference type="PANTHER" id="PTHR43133:SF8">
    <property type="entry name" value="RNA POLYMERASE SIGMA FACTOR HI_1459-RELATED"/>
    <property type="match status" value="1"/>
</dbReference>
<dbReference type="InterPro" id="IPR013324">
    <property type="entry name" value="RNA_pol_sigma_r3/r4-like"/>
</dbReference>
<dbReference type="Gene3D" id="1.10.1740.10">
    <property type="match status" value="1"/>
</dbReference>
<dbReference type="PANTHER" id="PTHR43133">
    <property type="entry name" value="RNA POLYMERASE ECF-TYPE SIGMA FACTO"/>
    <property type="match status" value="1"/>
</dbReference>
<dbReference type="InterPro" id="IPR007627">
    <property type="entry name" value="RNA_pol_sigma70_r2"/>
</dbReference>
<proteinExistence type="inferred from homology"/>
<evidence type="ECO:0000256" key="4">
    <source>
        <dbReference type="ARBA" id="ARBA00023125"/>
    </source>
</evidence>
<dbReference type="SUPFAM" id="SSF88659">
    <property type="entry name" value="Sigma3 and sigma4 domains of RNA polymerase sigma factors"/>
    <property type="match status" value="1"/>
</dbReference>
<sequence>MRGDFFLKALVKEDKRTILTIYKNNLPKVKKFVLHNNGNIEDAEDVFQKALLQIAMRYKKEKFCITTSFDAYLFTVCKNLWRRELNKHKNKVTNSEVVELANEERDSSLALVEQKRQELFIEKMNEISENCRKILFMFFAKTSYAEIVASTEYNSETVVRQRVFKCKKKLTEIIKADKRYNSLRETWV</sequence>
<dbReference type="Proteomes" id="UP001497527">
    <property type="component" value="Unassembled WGS sequence"/>
</dbReference>
<keyword evidence="2" id="KW-0805">Transcription regulation</keyword>
<gene>
    <name evidence="7" type="ORF">T190423A01A_130007</name>
</gene>
<keyword evidence="3" id="KW-0731">Sigma factor</keyword>
<dbReference type="SUPFAM" id="SSF88946">
    <property type="entry name" value="Sigma2 domain of RNA polymerase sigma factors"/>
    <property type="match status" value="1"/>
</dbReference>
<dbReference type="InterPro" id="IPR013325">
    <property type="entry name" value="RNA_pol_sigma_r2"/>
</dbReference>
<keyword evidence="4" id="KW-0238">DNA-binding</keyword>
<keyword evidence="8" id="KW-1185">Reference proteome</keyword>
<evidence type="ECO:0000313" key="8">
    <source>
        <dbReference type="Proteomes" id="UP001497527"/>
    </source>
</evidence>
<evidence type="ECO:0000256" key="3">
    <source>
        <dbReference type="ARBA" id="ARBA00023082"/>
    </source>
</evidence>
<keyword evidence="5" id="KW-0804">Transcription</keyword>
<name>A0ABM9P6X0_9FLAO</name>
<accession>A0ABM9P6X0</accession>
<reference evidence="7 8" key="1">
    <citation type="submission" date="2024-05" db="EMBL/GenBank/DDBJ databases">
        <authorList>
            <person name="Duchaud E."/>
        </authorList>
    </citation>
    <scope>NUCLEOTIDE SEQUENCE [LARGE SCALE GENOMIC DNA]</scope>
    <source>
        <strain evidence="7">Ena-SAMPLE-TAB-13-05-2024-13:56:06:370-140308</strain>
    </source>
</reference>
<dbReference type="RefSeq" id="WP_348714100.1">
    <property type="nucleotide sequence ID" value="NZ_CAXJIO010000004.1"/>
</dbReference>
<evidence type="ECO:0000256" key="1">
    <source>
        <dbReference type="ARBA" id="ARBA00010641"/>
    </source>
</evidence>